<keyword evidence="4" id="KW-0326">Glycosidase</keyword>
<evidence type="ECO:0000259" key="6">
    <source>
        <dbReference type="Pfam" id="PF17189"/>
    </source>
</evidence>
<dbReference type="AlphaFoldDB" id="A0A9D1R7A0"/>
<dbReference type="InterPro" id="IPR001139">
    <property type="entry name" value="Glyco_hydro_30"/>
</dbReference>
<dbReference type="Gene3D" id="3.20.20.80">
    <property type="entry name" value="Glycosidases"/>
    <property type="match status" value="1"/>
</dbReference>
<protein>
    <recommendedName>
        <fullName evidence="9">Glucosylceramidase</fullName>
    </recommendedName>
</protein>
<dbReference type="InterPro" id="IPR033453">
    <property type="entry name" value="Glyco_hydro_30_TIM-barrel"/>
</dbReference>
<evidence type="ECO:0000256" key="2">
    <source>
        <dbReference type="ARBA" id="ARBA00022729"/>
    </source>
</evidence>
<comment type="similarity">
    <text evidence="1 4">Belongs to the glycosyl hydrolase 30 family.</text>
</comment>
<evidence type="ECO:0000313" key="7">
    <source>
        <dbReference type="EMBL" id="HIW82224.1"/>
    </source>
</evidence>
<keyword evidence="3 4" id="KW-0378">Hydrolase</keyword>
<gene>
    <name evidence="7" type="ORF">H9742_12035</name>
</gene>
<dbReference type="PANTHER" id="PTHR11069:SF23">
    <property type="entry name" value="LYSOSOMAL ACID GLUCOSYLCERAMIDASE"/>
    <property type="match status" value="1"/>
</dbReference>
<dbReference type="GO" id="GO:0004348">
    <property type="term" value="F:glucosylceramidase activity"/>
    <property type="evidence" value="ECO:0007669"/>
    <property type="project" value="InterPro"/>
</dbReference>
<organism evidence="7 8">
    <name type="scientific">Candidatus Acetatifactor stercoripullorum</name>
    <dbReference type="NCBI Taxonomy" id="2838414"/>
    <lineage>
        <taxon>Bacteria</taxon>
        <taxon>Bacillati</taxon>
        <taxon>Bacillota</taxon>
        <taxon>Clostridia</taxon>
        <taxon>Lachnospirales</taxon>
        <taxon>Lachnospiraceae</taxon>
        <taxon>Acetatifactor</taxon>
    </lineage>
</organism>
<evidence type="ECO:0000256" key="4">
    <source>
        <dbReference type="RuleBase" id="RU361188"/>
    </source>
</evidence>
<dbReference type="InterPro" id="IPR033452">
    <property type="entry name" value="GH30_C"/>
</dbReference>
<dbReference type="GO" id="GO:0016020">
    <property type="term" value="C:membrane"/>
    <property type="evidence" value="ECO:0007669"/>
    <property type="project" value="GOC"/>
</dbReference>
<proteinExistence type="inferred from homology"/>
<dbReference type="Proteomes" id="UP000824265">
    <property type="component" value="Unassembled WGS sequence"/>
</dbReference>
<feature type="domain" description="Glycosyl hydrolase family 30 beta sandwich" evidence="6">
    <location>
        <begin position="229"/>
        <end position="289"/>
    </location>
</feature>
<dbReference type="EMBL" id="DXGH01000066">
    <property type="protein sequence ID" value="HIW82224.1"/>
    <property type="molecule type" value="Genomic_DNA"/>
</dbReference>
<evidence type="ECO:0000256" key="1">
    <source>
        <dbReference type="ARBA" id="ARBA00005382"/>
    </source>
</evidence>
<accession>A0A9D1R7A0</accession>
<dbReference type="PANTHER" id="PTHR11069">
    <property type="entry name" value="GLUCOSYLCERAMIDASE"/>
    <property type="match status" value="1"/>
</dbReference>
<reference evidence="7" key="1">
    <citation type="journal article" date="2021" name="PeerJ">
        <title>Extensive microbial diversity within the chicken gut microbiome revealed by metagenomics and culture.</title>
        <authorList>
            <person name="Gilroy R."/>
            <person name="Ravi A."/>
            <person name="Getino M."/>
            <person name="Pursley I."/>
            <person name="Horton D.L."/>
            <person name="Alikhan N.F."/>
            <person name="Baker D."/>
            <person name="Gharbi K."/>
            <person name="Hall N."/>
            <person name="Watson M."/>
            <person name="Adriaenssens E.M."/>
            <person name="Foster-Nyarko E."/>
            <person name="Jarju S."/>
            <person name="Secka A."/>
            <person name="Antonio M."/>
            <person name="Oren A."/>
            <person name="Chaudhuri R.R."/>
            <person name="La Ragione R."/>
            <person name="Hildebrand F."/>
            <person name="Pallen M.J."/>
        </authorList>
    </citation>
    <scope>NUCLEOTIDE SEQUENCE</scope>
    <source>
        <strain evidence="7">CHK195-6426</strain>
    </source>
</reference>
<dbReference type="GO" id="GO:0006680">
    <property type="term" value="P:glucosylceramide catabolic process"/>
    <property type="evidence" value="ECO:0007669"/>
    <property type="project" value="TreeGrafter"/>
</dbReference>
<reference evidence="7" key="2">
    <citation type="submission" date="2021-04" db="EMBL/GenBank/DDBJ databases">
        <authorList>
            <person name="Gilroy R."/>
        </authorList>
    </citation>
    <scope>NUCLEOTIDE SEQUENCE</scope>
    <source>
        <strain evidence="7">CHK195-6426</strain>
    </source>
</reference>
<dbReference type="Pfam" id="PF02055">
    <property type="entry name" value="Glyco_hydro_30"/>
    <property type="match status" value="1"/>
</dbReference>
<dbReference type="Pfam" id="PF17189">
    <property type="entry name" value="Glyco_hydro_30C"/>
    <property type="match status" value="1"/>
</dbReference>
<name>A0A9D1R7A0_9FIRM</name>
<evidence type="ECO:0000259" key="5">
    <source>
        <dbReference type="Pfam" id="PF02055"/>
    </source>
</evidence>
<keyword evidence="2" id="KW-0732">Signal</keyword>
<feature type="domain" description="Glycosyl hydrolase family 30 TIM-barrel" evidence="5">
    <location>
        <begin position="5"/>
        <end position="226"/>
    </location>
</feature>
<evidence type="ECO:0000313" key="8">
    <source>
        <dbReference type="Proteomes" id="UP000824265"/>
    </source>
</evidence>
<comment type="caution">
    <text evidence="7">The sequence shown here is derived from an EMBL/GenBank/DDBJ whole genome shotgun (WGS) entry which is preliminary data.</text>
</comment>
<dbReference type="InterPro" id="IPR017853">
    <property type="entry name" value="GH"/>
</dbReference>
<evidence type="ECO:0000256" key="3">
    <source>
        <dbReference type="ARBA" id="ARBA00022801"/>
    </source>
</evidence>
<dbReference type="SUPFAM" id="SSF51445">
    <property type="entry name" value="(Trans)glycosidases"/>
    <property type="match status" value="1"/>
</dbReference>
<evidence type="ECO:0008006" key="9">
    <source>
        <dbReference type="Google" id="ProtNLM"/>
    </source>
</evidence>
<sequence length="292" mass="33595">MKDNGEMNHGGALLPEYRALWAEYYIRFLRLYQKEGVPISYLSVQNEPYAVQTWDSCLYSAKEEGEFVRDYLGPALEKSQFHDVKVLVWDHNKERAFEHVKEVFADKEASKYIWGTAFHWYSGDHFEALDLIRKNWPDKSLMMTECCVDLTCPSQSAAAERYAHEIIGDLRNGTRAFLDWNLLLDEEGGPNHVGNFCDAPIRMNTKTGKLDVRLSYYYIGQFSRFLPTGSVRTASTGYSEDLEHIAFGRPDGSTALMLLNRRDYDLPVIIRIDGWWKTLEAPAHSLSTVLIE</sequence>